<dbReference type="EMBL" id="MT143990">
    <property type="protein sequence ID" value="QJA45404.1"/>
    <property type="molecule type" value="Genomic_DNA"/>
</dbReference>
<sequence>MPKKEEKTKGPIILKSEDEKVRFWKDYVNWGIAFKDTYYTANAERWLRFFKGTHWPDQDKLSEDTRLVVNYCYSITKSIVPQIYFQDPYFYVTAAKPKFEQGQAISEAVLNNEWQVMGAKKQIRRIVQDFLVMSFGAVKQAYHTKFVRDYSKPDLASGLEYTEFIEEERPWLLRVSPQDIIFDPEAKHFDERRWHAIKYVLPVVQAKQQYSNLSDFDEKEQGAFSKQFTDLDVKFIHSGDNQMFSRIIVWEIHDLSDNKILTIGEGVDKFLEEKDNPYDFHTNLTLYSPNTIPDELYPISEISQIADLNWELDQVRTQMMNHRKKMQRKIIAEHGAFPNDVERKKFLSGEDMQMVIVTDGAISSKKIMIVDASGISPSFYQYDDKIINDMQKVSATGANLMANPEEGDKTATEAAIIDKNAGLRNSERLDYMAEFSVEVATKLFKTIQKFGTGDTFYSEKLNGWIEWAKKNIAGDYNVNIHMGATARRSEEAERAMIIQLLPSITQMVGRNGQPACNQPELFRYLFKKYGMTEEEIKRIIYPESDQPPQPNPPRQESNAPQNDIIAALLGGGQYGMQGERPMNTQAPQDVNAMASMQAGGMQ</sequence>
<organism evidence="2">
    <name type="scientific">viral metagenome</name>
    <dbReference type="NCBI Taxonomy" id="1070528"/>
    <lineage>
        <taxon>unclassified sequences</taxon>
        <taxon>metagenomes</taxon>
        <taxon>organismal metagenomes</taxon>
    </lineage>
</organism>
<accession>A0A6H1ZCX8</accession>
<dbReference type="AlphaFoldDB" id="A0A6H1ZCX8"/>
<name>A0A6H1ZCX8_9ZZZZ</name>
<reference evidence="2" key="1">
    <citation type="submission" date="2020-03" db="EMBL/GenBank/DDBJ databases">
        <title>The deep terrestrial virosphere.</title>
        <authorList>
            <person name="Holmfeldt K."/>
            <person name="Nilsson E."/>
            <person name="Simone D."/>
            <person name="Lopez-Fernandez M."/>
            <person name="Wu X."/>
            <person name="de Brujin I."/>
            <person name="Lundin D."/>
            <person name="Andersson A."/>
            <person name="Bertilsson S."/>
            <person name="Dopson M."/>
        </authorList>
    </citation>
    <scope>NUCLEOTIDE SEQUENCE</scope>
    <source>
        <strain evidence="2">TM448A00237</strain>
    </source>
</reference>
<feature type="region of interest" description="Disordered" evidence="1">
    <location>
        <begin position="542"/>
        <end position="602"/>
    </location>
</feature>
<gene>
    <name evidence="2" type="ORF">TM448A00237_0010</name>
</gene>
<evidence type="ECO:0000313" key="2">
    <source>
        <dbReference type="EMBL" id="QJA45404.1"/>
    </source>
</evidence>
<protein>
    <submittedName>
        <fullName evidence="2">Putative head tail connector protein</fullName>
    </submittedName>
</protein>
<evidence type="ECO:0000256" key="1">
    <source>
        <dbReference type="SAM" id="MobiDB-lite"/>
    </source>
</evidence>
<proteinExistence type="predicted"/>